<reference evidence="2" key="1">
    <citation type="journal article" date="2019" name="Int. J. Syst. Evol. Microbiol.">
        <title>The Global Catalogue of Microorganisms (GCM) 10K type strain sequencing project: providing services to taxonomists for standard genome sequencing and annotation.</title>
        <authorList>
            <consortium name="The Broad Institute Genomics Platform"/>
            <consortium name="The Broad Institute Genome Sequencing Center for Infectious Disease"/>
            <person name="Wu L."/>
            <person name="Ma J."/>
        </authorList>
    </citation>
    <scope>NUCLEOTIDE SEQUENCE [LARGE SCALE GENOMIC DNA]</scope>
    <source>
        <strain evidence="2">JCM 13004</strain>
    </source>
</reference>
<accession>A0ABP4HCC0</accession>
<gene>
    <name evidence="1" type="ORF">GCM10009665_50210</name>
</gene>
<organism evidence="1 2">
    <name type="scientific">Kitasatospora nipponensis</name>
    <dbReference type="NCBI Taxonomy" id="258049"/>
    <lineage>
        <taxon>Bacteria</taxon>
        <taxon>Bacillati</taxon>
        <taxon>Actinomycetota</taxon>
        <taxon>Actinomycetes</taxon>
        <taxon>Kitasatosporales</taxon>
        <taxon>Streptomycetaceae</taxon>
        <taxon>Kitasatospora</taxon>
    </lineage>
</organism>
<comment type="caution">
    <text evidence="1">The sequence shown here is derived from an EMBL/GenBank/DDBJ whole genome shotgun (WGS) entry which is preliminary data.</text>
</comment>
<evidence type="ECO:0000313" key="1">
    <source>
        <dbReference type="EMBL" id="GAA1253533.1"/>
    </source>
</evidence>
<dbReference type="EMBL" id="BAAALF010000105">
    <property type="protein sequence ID" value="GAA1253533.1"/>
    <property type="molecule type" value="Genomic_DNA"/>
</dbReference>
<sequence>MRALFGDAPGDRLPLDVYRDDFRKRDFAVDGYDLWKLERRQQFQEPEDASWRAYDEGDCARALQLIEARRDDLLQLSRLAT</sequence>
<evidence type="ECO:0000313" key="2">
    <source>
        <dbReference type="Proteomes" id="UP001500037"/>
    </source>
</evidence>
<name>A0ABP4HCC0_9ACTN</name>
<keyword evidence="2" id="KW-1185">Reference proteome</keyword>
<dbReference type="RefSeq" id="WP_344444238.1">
    <property type="nucleotide sequence ID" value="NZ_BAAALF010000105.1"/>
</dbReference>
<dbReference type="Proteomes" id="UP001500037">
    <property type="component" value="Unassembled WGS sequence"/>
</dbReference>
<proteinExistence type="predicted"/>
<protein>
    <submittedName>
        <fullName evidence="1">Uncharacterized protein</fullName>
    </submittedName>
</protein>